<evidence type="ECO:0000256" key="1">
    <source>
        <dbReference type="ARBA" id="ARBA00022679"/>
    </source>
</evidence>
<sequence length="371" mass="40943">MSAKPPILPAGQNATRLWGLTSEQRLARIGAAQGHMLSGGARATTAAIVANLAFVFDPAWLRTISAKPGAVLMRDGVPVLAHCRDQREAAAMALAIEGKAPIPADLERIRFEEADAQTNNELRKKEKPFVERLVPEAVPALERASYFGAYKGVTDLLTKYLWPEWALVATRWCAARGITPNQVTSVGIALCLAATVAFWFGYYWAGMAMGLVFMVLDTVDGKLARCTITSSKLGDFLDHGVDLVHPPFWWYAWGVGLHAYGRPLSPASFAIVMATILAGYVVQRLIEGAFIAQFKMHIHVWERFDSWFRLITARRNPNMVILFASVVIFRPDWGLIAVAAWTGLSCLVHLVRLVQAWMVRAKGGEIRSWLA</sequence>
<protein>
    <submittedName>
        <fullName evidence="4">CDP-alcohol phosphatidyltransferase family protein</fullName>
    </submittedName>
</protein>
<proteinExistence type="inferred from homology"/>
<dbReference type="Pfam" id="PF01066">
    <property type="entry name" value="CDP-OH_P_transf"/>
    <property type="match status" value="1"/>
</dbReference>
<gene>
    <name evidence="4" type="ORF">PQ455_18430</name>
</gene>
<keyword evidence="3" id="KW-0472">Membrane</keyword>
<dbReference type="InterPro" id="IPR048254">
    <property type="entry name" value="CDP_ALCOHOL_P_TRANSF_CS"/>
</dbReference>
<dbReference type="PROSITE" id="PS00379">
    <property type="entry name" value="CDP_ALCOHOL_P_TRANSF"/>
    <property type="match status" value="1"/>
</dbReference>
<dbReference type="InterPro" id="IPR000462">
    <property type="entry name" value="CDP-OH_P_trans"/>
</dbReference>
<feature type="transmembrane region" description="Helical" evidence="3">
    <location>
        <begin position="186"/>
        <end position="205"/>
    </location>
</feature>
<comment type="similarity">
    <text evidence="2">Belongs to the CDP-alcohol phosphatidyltransferase class-I family.</text>
</comment>
<feature type="transmembrane region" description="Helical" evidence="3">
    <location>
        <begin position="267"/>
        <end position="286"/>
    </location>
</feature>
<evidence type="ECO:0000313" key="5">
    <source>
        <dbReference type="Proteomes" id="UP001220395"/>
    </source>
</evidence>
<dbReference type="InterPro" id="IPR043130">
    <property type="entry name" value="CDP-OH_PTrfase_TM_dom"/>
</dbReference>
<keyword evidence="1 2" id="KW-0808">Transferase</keyword>
<dbReference type="Proteomes" id="UP001220395">
    <property type="component" value="Chromosome"/>
</dbReference>
<reference evidence="4 5" key="1">
    <citation type="submission" date="2023-02" db="EMBL/GenBank/DDBJ databases">
        <title>Genome sequence of Sphingomonas naphthae.</title>
        <authorList>
            <person name="Kim S."/>
            <person name="Heo J."/>
            <person name="Kwon S.-W."/>
        </authorList>
    </citation>
    <scope>NUCLEOTIDE SEQUENCE [LARGE SCALE GENOMIC DNA]</scope>
    <source>
        <strain evidence="4 5">KACC 18716</strain>
    </source>
</reference>
<dbReference type="RefSeq" id="WP_273687869.1">
    <property type="nucleotide sequence ID" value="NZ_CP117411.1"/>
</dbReference>
<keyword evidence="5" id="KW-1185">Reference proteome</keyword>
<evidence type="ECO:0000256" key="3">
    <source>
        <dbReference type="SAM" id="Phobius"/>
    </source>
</evidence>
<keyword evidence="3" id="KW-0812">Transmembrane</keyword>
<evidence type="ECO:0000256" key="2">
    <source>
        <dbReference type="RuleBase" id="RU003750"/>
    </source>
</evidence>
<dbReference type="Gene3D" id="1.20.120.1760">
    <property type="match status" value="1"/>
</dbReference>
<name>A0ABY7TLI3_9SPHN</name>
<evidence type="ECO:0000313" key="4">
    <source>
        <dbReference type="EMBL" id="WCT73557.1"/>
    </source>
</evidence>
<accession>A0ABY7TLI3</accession>
<keyword evidence="3" id="KW-1133">Transmembrane helix</keyword>
<dbReference type="EMBL" id="CP117411">
    <property type="protein sequence ID" value="WCT73557.1"/>
    <property type="molecule type" value="Genomic_DNA"/>
</dbReference>
<organism evidence="4 5">
    <name type="scientific">Sphingomonas naphthae</name>
    <dbReference type="NCBI Taxonomy" id="1813468"/>
    <lineage>
        <taxon>Bacteria</taxon>
        <taxon>Pseudomonadati</taxon>
        <taxon>Pseudomonadota</taxon>
        <taxon>Alphaproteobacteria</taxon>
        <taxon>Sphingomonadales</taxon>
        <taxon>Sphingomonadaceae</taxon>
        <taxon>Sphingomonas</taxon>
    </lineage>
</organism>